<dbReference type="RefSeq" id="WP_285187844.1">
    <property type="nucleotide sequence ID" value="NZ_CP126981.1"/>
</dbReference>
<proteinExistence type="predicted"/>
<evidence type="ECO:0000313" key="1">
    <source>
        <dbReference type="EMBL" id="WIM87900.1"/>
    </source>
</evidence>
<protein>
    <submittedName>
        <fullName evidence="1">Uncharacterized protein</fullName>
    </submittedName>
</protein>
<accession>A0ABY8VW87</accession>
<gene>
    <name evidence="1" type="ORF">PT015_24295</name>
</gene>
<sequence length="233" mass="25922">MAVDLDAYERLGDLTKPFEVTAKDRRRQDDRERLRDSLRCDVAPLTFEQYRAGLPCPGCGRPYVDSEPFDFKGTMNLSGAERMRHDAEASRFKAAHSSCSSHSHGVSGSLTRHCGKCCPMPPLSPSQVERIGVLMQPTPSHELMVWRLRLYCGHVVERTAHRSHRTVHAAFSGSVKCAECGCDPATVIDAQAVGLRAEPSKPQQTLVVRKPTRAALERRIEELETEVARLRGS</sequence>
<reference evidence="1 2" key="1">
    <citation type="journal article" date="2023" name="Microbiol. Resour. Announc.">
        <title>Complete Genome Sequence of Mycobacterium wuenschmanii, a novel Nontuberculous Mycobacterium Isolated from a captive population of Amazon Milk Frogs.</title>
        <authorList>
            <person name="Hicks J."/>
            <person name="Zeineldin M."/>
            <person name="Ward H."/>
            <person name="Wuenschmann A."/>
            <person name="Camp P."/>
            <person name="Farrell D."/>
            <person name="Lehman K."/>
            <person name="Thacker T."/>
            <person name="Cuthbert E."/>
        </authorList>
    </citation>
    <scope>NUCLEOTIDE SEQUENCE [LARGE SCALE GENOMIC DNA]</scope>
    <source>
        <strain evidence="1 2">Wuenschmanii</strain>
    </source>
</reference>
<evidence type="ECO:0000313" key="2">
    <source>
        <dbReference type="Proteomes" id="UP001236585"/>
    </source>
</evidence>
<dbReference type="EMBL" id="CP126981">
    <property type="protein sequence ID" value="WIM87900.1"/>
    <property type="molecule type" value="Genomic_DNA"/>
</dbReference>
<organism evidence="1 2">
    <name type="scientific">Candidatus Mycobacterium wuenschmannii</name>
    <dbReference type="NCBI Taxonomy" id="3027808"/>
    <lineage>
        <taxon>Bacteria</taxon>
        <taxon>Bacillati</taxon>
        <taxon>Actinomycetota</taxon>
        <taxon>Actinomycetes</taxon>
        <taxon>Mycobacteriales</taxon>
        <taxon>Mycobacteriaceae</taxon>
        <taxon>Mycobacterium</taxon>
    </lineage>
</organism>
<name>A0ABY8VW87_9MYCO</name>
<keyword evidence="2" id="KW-1185">Reference proteome</keyword>
<dbReference type="Proteomes" id="UP001236585">
    <property type="component" value="Chromosome"/>
</dbReference>